<feature type="domain" description="Helicase C-terminal" evidence="2">
    <location>
        <begin position="398"/>
        <end position="541"/>
    </location>
</feature>
<evidence type="ECO:0000259" key="2">
    <source>
        <dbReference type="PROSITE" id="PS51194"/>
    </source>
</evidence>
<dbReference type="InterPro" id="IPR001650">
    <property type="entry name" value="Helicase_C-like"/>
</dbReference>
<organism evidence="3 4">
    <name type="scientific">Thalassobacterium sedimentorum</name>
    <dbReference type="NCBI Taxonomy" id="3041258"/>
    <lineage>
        <taxon>Bacteria</taxon>
        <taxon>Pseudomonadati</taxon>
        <taxon>Verrucomicrobiota</taxon>
        <taxon>Opitutia</taxon>
        <taxon>Puniceicoccales</taxon>
        <taxon>Coraliomargaritaceae</taxon>
        <taxon>Thalassobacterium</taxon>
    </lineage>
</organism>
<dbReference type="InterPro" id="IPR006935">
    <property type="entry name" value="Helicase/UvrB_N"/>
</dbReference>
<proteinExistence type="predicted"/>
<evidence type="ECO:0000313" key="4">
    <source>
        <dbReference type="Proteomes" id="UP001243717"/>
    </source>
</evidence>
<keyword evidence="3" id="KW-0547">Nucleotide-binding</keyword>
<dbReference type="Pfam" id="PF00271">
    <property type="entry name" value="Helicase_C"/>
    <property type="match status" value="1"/>
</dbReference>
<dbReference type="InterPro" id="IPR050742">
    <property type="entry name" value="Helicase_Restrict-Modif_Enz"/>
</dbReference>
<dbReference type="RefSeq" id="WP_308984516.1">
    <property type="nucleotide sequence ID" value="NZ_JARXIC010000008.1"/>
</dbReference>
<dbReference type="EMBL" id="JARXIC010000008">
    <property type="protein sequence ID" value="MDQ8194033.1"/>
    <property type="molecule type" value="Genomic_DNA"/>
</dbReference>
<dbReference type="Gene3D" id="3.40.50.300">
    <property type="entry name" value="P-loop containing nucleotide triphosphate hydrolases"/>
    <property type="match status" value="2"/>
</dbReference>
<dbReference type="Pfam" id="PF04851">
    <property type="entry name" value="ResIII"/>
    <property type="match status" value="1"/>
</dbReference>
<dbReference type="PANTHER" id="PTHR47396">
    <property type="entry name" value="TYPE I RESTRICTION ENZYME ECOKI R PROTEIN"/>
    <property type="match status" value="1"/>
</dbReference>
<dbReference type="PANTHER" id="PTHR47396:SF1">
    <property type="entry name" value="ATP-DEPENDENT HELICASE IRC3-RELATED"/>
    <property type="match status" value="1"/>
</dbReference>
<protein>
    <submittedName>
        <fullName evidence="3">DEAD/DEAH box helicase family protein</fullName>
    </submittedName>
</protein>
<name>A0ABU1AKA7_9BACT</name>
<evidence type="ECO:0000313" key="3">
    <source>
        <dbReference type="EMBL" id="MDQ8194033.1"/>
    </source>
</evidence>
<keyword evidence="3" id="KW-0067">ATP-binding</keyword>
<feature type="domain" description="Helicase ATP-binding" evidence="1">
    <location>
        <begin position="155"/>
        <end position="326"/>
    </location>
</feature>
<dbReference type="GO" id="GO:0004386">
    <property type="term" value="F:helicase activity"/>
    <property type="evidence" value="ECO:0007669"/>
    <property type="project" value="UniProtKB-KW"/>
</dbReference>
<evidence type="ECO:0000259" key="1">
    <source>
        <dbReference type="PROSITE" id="PS51192"/>
    </source>
</evidence>
<dbReference type="SMART" id="SM00490">
    <property type="entry name" value="HELICc"/>
    <property type="match status" value="1"/>
</dbReference>
<comment type="caution">
    <text evidence="3">The sequence shown here is derived from an EMBL/GenBank/DDBJ whole genome shotgun (WGS) entry which is preliminary data.</text>
</comment>
<dbReference type="PROSITE" id="PS51194">
    <property type="entry name" value="HELICASE_CTER"/>
    <property type="match status" value="1"/>
</dbReference>
<keyword evidence="4" id="KW-1185">Reference proteome</keyword>
<dbReference type="SMART" id="SM00487">
    <property type="entry name" value="DEXDc"/>
    <property type="match status" value="1"/>
</dbReference>
<reference evidence="3 4" key="1">
    <citation type="submission" date="2023-04" db="EMBL/GenBank/DDBJ databases">
        <title>A novel bacteria isolated from coastal sediment.</title>
        <authorList>
            <person name="Liu X.-J."/>
            <person name="Du Z.-J."/>
        </authorList>
    </citation>
    <scope>NUCLEOTIDE SEQUENCE [LARGE SCALE GENOMIC DNA]</scope>
    <source>
        <strain evidence="3 4">SDUM461004</strain>
    </source>
</reference>
<gene>
    <name evidence="3" type="ORF">QEH59_06335</name>
</gene>
<dbReference type="Proteomes" id="UP001243717">
    <property type="component" value="Unassembled WGS sequence"/>
</dbReference>
<keyword evidence="3" id="KW-0347">Helicase</keyword>
<sequence>MSYYTLESWLAELEHEELRAIWKQLKLDESIGPAKGRPCASLARDIVGFYDTETLSHSCVRSALLYAFEKPAVKLCQQHDRVSRRMKDWPDKLYPVWRRGSLWAHRFCKAFEIDPIYAGSAPLAKPPVLEHLEPPRKLSKLLDFQQDLSRQILSLLQQKPPMRGMASLPTGAGKTRTAIEAVLRFQAATGGIVLWIATTNEICEQAASTYKAVYQSMKPEFEGKIHRFWGSYTLQKEFDAGFMVAGVQKLARLNPKDAAVKELFASVSAVIFDEAHHAVAPTYKKLVKGLVGTIKAPTRPLVGLTATPGRGVTSVGASTKELVRAFDRRLLTPERFKNKNPVKVLQDEGILSRIEKKRKQGIHFSLSKAEQDYIEQFGSFSPRLLDRVGKVPERNKIIIEQITRDPTEQQALVFACDVRQAEALAYQWRARNVSARAITATTHQALRRRWIHEFSIGKLRVLVNVGTLTTGFDAPIVRRVIMARPTTSPILFEQMIGRGLRGPKFGGTKKCTIVDIVDSFELYGSPQSFTRFERDWMHGKR</sequence>
<keyword evidence="3" id="KW-0378">Hydrolase</keyword>
<dbReference type="InterPro" id="IPR014001">
    <property type="entry name" value="Helicase_ATP-bd"/>
</dbReference>
<accession>A0ABU1AKA7</accession>
<dbReference type="SUPFAM" id="SSF52540">
    <property type="entry name" value="P-loop containing nucleoside triphosphate hydrolases"/>
    <property type="match status" value="1"/>
</dbReference>
<dbReference type="InterPro" id="IPR027417">
    <property type="entry name" value="P-loop_NTPase"/>
</dbReference>
<dbReference type="PROSITE" id="PS51192">
    <property type="entry name" value="HELICASE_ATP_BIND_1"/>
    <property type="match status" value="1"/>
</dbReference>